<evidence type="ECO:0000256" key="1">
    <source>
        <dbReference type="SAM" id="MobiDB-lite"/>
    </source>
</evidence>
<keyword evidence="3" id="KW-1185">Reference proteome</keyword>
<evidence type="ECO:0000313" key="2">
    <source>
        <dbReference type="EMBL" id="AKG94545.1"/>
    </source>
</evidence>
<dbReference type="EMBL" id="KR072689">
    <property type="protein sequence ID" value="AKG94545.1"/>
    <property type="molecule type" value="Genomic_DNA"/>
</dbReference>
<gene>
    <name evidence="2" type="ORF">Shpa_34</name>
</gene>
<dbReference type="GO" id="GO:0004519">
    <property type="term" value="F:endonuclease activity"/>
    <property type="evidence" value="ECO:0007669"/>
    <property type="project" value="UniProtKB-KW"/>
</dbReference>
<evidence type="ECO:0000313" key="3">
    <source>
        <dbReference type="Proteomes" id="UP000223061"/>
    </source>
</evidence>
<sequence length="128" mass="14411">MTGRAVDEWVGKTPDAKVPDRVRLRVFAAHGGICHLTGRKIRPGDPWDLDHVQALCNGGEHRESNLAPAIREAHREKTAQDVKLRAKADRVRKKHLGIWKPKTPMPGSRASKWKKPLYGPAIRRSDDD</sequence>
<dbReference type="Proteomes" id="UP000223061">
    <property type="component" value="Segment"/>
</dbReference>
<feature type="region of interest" description="Disordered" evidence="1">
    <location>
        <begin position="93"/>
        <end position="128"/>
    </location>
</feature>
<accession>A0A0U2C107</accession>
<name>A0A0U2C107_9CAUD</name>
<keyword evidence="2" id="KW-0378">Hydrolase</keyword>
<dbReference type="Gene3D" id="1.10.30.50">
    <property type="match status" value="1"/>
</dbReference>
<protein>
    <submittedName>
        <fullName evidence="2">Restriction endonuclease-like</fullName>
    </submittedName>
</protein>
<keyword evidence="2" id="KW-0255">Endonuclease</keyword>
<proteinExistence type="predicted"/>
<reference evidence="2 3" key="1">
    <citation type="submission" date="2015-04" db="EMBL/GenBank/DDBJ databases">
        <title>Isolation and characterization of bacteriophages from East Africa Rift Valley soda lakes.</title>
        <authorList>
            <person name="van Zyl L.J."/>
            <person name="Nemavhulani S."/>
            <person name="Cowan D.A."/>
            <person name="Trindade M.I."/>
        </authorList>
    </citation>
    <scope>NUCLEOTIDE SEQUENCE [LARGE SCALE GENOMIC DNA]</scope>
</reference>
<dbReference type="CDD" id="cd00085">
    <property type="entry name" value="HNHc"/>
    <property type="match status" value="1"/>
</dbReference>
<dbReference type="InterPro" id="IPR003615">
    <property type="entry name" value="HNH_nuc"/>
</dbReference>
<keyword evidence="2" id="KW-0540">Nuclease</keyword>
<organism evidence="2 3">
    <name type="scientific">Paracoccus phage Shpa</name>
    <dbReference type="NCBI Taxonomy" id="1647282"/>
    <lineage>
        <taxon>Viruses</taxon>
        <taxon>Duplodnaviria</taxon>
        <taxon>Heunggongvirae</taxon>
        <taxon>Uroviricota</taxon>
        <taxon>Caudoviricetes</taxon>
        <taxon>Vhulanivirus</taxon>
        <taxon>Vhulanivirus Shpa</taxon>
    </lineage>
</organism>